<evidence type="ECO:0000256" key="1">
    <source>
        <dbReference type="SAM" id="Phobius"/>
    </source>
</evidence>
<dbReference type="EMBL" id="WHUW01000009">
    <property type="protein sequence ID" value="KAF8442261.1"/>
    <property type="molecule type" value="Genomic_DNA"/>
</dbReference>
<reference evidence="2" key="1">
    <citation type="submission" date="2019-10" db="EMBL/GenBank/DDBJ databases">
        <authorList>
            <consortium name="DOE Joint Genome Institute"/>
            <person name="Kuo A."/>
            <person name="Miyauchi S."/>
            <person name="Kiss E."/>
            <person name="Drula E."/>
            <person name="Kohler A."/>
            <person name="Sanchez-Garcia M."/>
            <person name="Andreopoulos B."/>
            <person name="Barry K.W."/>
            <person name="Bonito G."/>
            <person name="Buee M."/>
            <person name="Carver A."/>
            <person name="Chen C."/>
            <person name="Cichocki N."/>
            <person name="Clum A."/>
            <person name="Culley D."/>
            <person name="Crous P.W."/>
            <person name="Fauchery L."/>
            <person name="Girlanda M."/>
            <person name="Hayes R."/>
            <person name="Keri Z."/>
            <person name="LaButti K."/>
            <person name="Lipzen A."/>
            <person name="Lombard V."/>
            <person name="Magnuson J."/>
            <person name="Maillard F."/>
            <person name="Morin E."/>
            <person name="Murat C."/>
            <person name="Nolan M."/>
            <person name="Ohm R."/>
            <person name="Pangilinan J."/>
            <person name="Pereira M."/>
            <person name="Perotto S."/>
            <person name="Peter M."/>
            <person name="Riley R."/>
            <person name="Sitrit Y."/>
            <person name="Stielow B."/>
            <person name="Szollosi G."/>
            <person name="Zifcakova L."/>
            <person name="Stursova M."/>
            <person name="Spatafora J.W."/>
            <person name="Tedersoo L."/>
            <person name="Vaario L.-M."/>
            <person name="Yamada A."/>
            <person name="Yan M."/>
            <person name="Wang P."/>
            <person name="Xu J."/>
            <person name="Bruns T."/>
            <person name="Baldrian P."/>
            <person name="Vilgalys R."/>
            <person name="Henrissat B."/>
            <person name="Grigoriev I.V."/>
            <person name="Hibbett D."/>
            <person name="Nagy L.G."/>
            <person name="Martin F.M."/>
        </authorList>
    </citation>
    <scope>NUCLEOTIDE SEQUENCE</scope>
    <source>
        <strain evidence="2">BED1</strain>
    </source>
</reference>
<organism evidence="2 3">
    <name type="scientific">Boletus edulis BED1</name>
    <dbReference type="NCBI Taxonomy" id="1328754"/>
    <lineage>
        <taxon>Eukaryota</taxon>
        <taxon>Fungi</taxon>
        <taxon>Dikarya</taxon>
        <taxon>Basidiomycota</taxon>
        <taxon>Agaricomycotina</taxon>
        <taxon>Agaricomycetes</taxon>
        <taxon>Agaricomycetidae</taxon>
        <taxon>Boletales</taxon>
        <taxon>Boletineae</taxon>
        <taxon>Boletaceae</taxon>
        <taxon>Boletoideae</taxon>
        <taxon>Boletus</taxon>
    </lineage>
</organism>
<dbReference type="AlphaFoldDB" id="A0AAD4BWY4"/>
<accession>A0AAD4BWY4</accession>
<reference evidence="2" key="2">
    <citation type="journal article" date="2020" name="Nat. Commun.">
        <title>Large-scale genome sequencing of mycorrhizal fungi provides insights into the early evolution of symbiotic traits.</title>
        <authorList>
            <person name="Miyauchi S."/>
            <person name="Kiss E."/>
            <person name="Kuo A."/>
            <person name="Drula E."/>
            <person name="Kohler A."/>
            <person name="Sanchez-Garcia M."/>
            <person name="Morin E."/>
            <person name="Andreopoulos B."/>
            <person name="Barry K.W."/>
            <person name="Bonito G."/>
            <person name="Buee M."/>
            <person name="Carver A."/>
            <person name="Chen C."/>
            <person name="Cichocki N."/>
            <person name="Clum A."/>
            <person name="Culley D."/>
            <person name="Crous P.W."/>
            <person name="Fauchery L."/>
            <person name="Girlanda M."/>
            <person name="Hayes R.D."/>
            <person name="Keri Z."/>
            <person name="LaButti K."/>
            <person name="Lipzen A."/>
            <person name="Lombard V."/>
            <person name="Magnuson J."/>
            <person name="Maillard F."/>
            <person name="Murat C."/>
            <person name="Nolan M."/>
            <person name="Ohm R.A."/>
            <person name="Pangilinan J."/>
            <person name="Pereira M.F."/>
            <person name="Perotto S."/>
            <person name="Peter M."/>
            <person name="Pfister S."/>
            <person name="Riley R."/>
            <person name="Sitrit Y."/>
            <person name="Stielow J.B."/>
            <person name="Szollosi G."/>
            <person name="Zifcakova L."/>
            <person name="Stursova M."/>
            <person name="Spatafora J.W."/>
            <person name="Tedersoo L."/>
            <person name="Vaario L.M."/>
            <person name="Yamada A."/>
            <person name="Yan M."/>
            <person name="Wang P."/>
            <person name="Xu J."/>
            <person name="Bruns T."/>
            <person name="Baldrian P."/>
            <person name="Vilgalys R."/>
            <person name="Dunand C."/>
            <person name="Henrissat B."/>
            <person name="Grigoriev I.V."/>
            <person name="Hibbett D."/>
            <person name="Nagy L.G."/>
            <person name="Martin F.M."/>
        </authorList>
    </citation>
    <scope>NUCLEOTIDE SEQUENCE</scope>
    <source>
        <strain evidence="2">BED1</strain>
    </source>
</reference>
<keyword evidence="1" id="KW-0812">Transmembrane</keyword>
<evidence type="ECO:0000313" key="3">
    <source>
        <dbReference type="Proteomes" id="UP001194468"/>
    </source>
</evidence>
<name>A0AAD4BWY4_BOLED</name>
<sequence>MDIPYLSEFNQSHHHPSRMGNIIFSIYPVATGSDPRFISAATTPTLEISTCRLETTPLTVSLEVATILQIVHGAAMCILAVFQFMRQSLQMYGVTKRWQLNRYMNLLVQQGILSFFAYVLVPIPFRILYCHSSRHQTDYQPN</sequence>
<protein>
    <submittedName>
        <fullName evidence="2">Uncharacterized protein</fullName>
    </submittedName>
</protein>
<feature type="transmembrane region" description="Helical" evidence="1">
    <location>
        <begin position="106"/>
        <end position="129"/>
    </location>
</feature>
<gene>
    <name evidence="2" type="ORF">L210DRAFT_3203023</name>
</gene>
<keyword evidence="3" id="KW-1185">Reference proteome</keyword>
<keyword evidence="1" id="KW-1133">Transmembrane helix</keyword>
<dbReference type="Proteomes" id="UP001194468">
    <property type="component" value="Unassembled WGS sequence"/>
</dbReference>
<feature type="transmembrane region" description="Helical" evidence="1">
    <location>
        <begin position="64"/>
        <end position="85"/>
    </location>
</feature>
<proteinExistence type="predicted"/>
<evidence type="ECO:0000313" key="2">
    <source>
        <dbReference type="EMBL" id="KAF8442261.1"/>
    </source>
</evidence>
<comment type="caution">
    <text evidence="2">The sequence shown here is derived from an EMBL/GenBank/DDBJ whole genome shotgun (WGS) entry which is preliminary data.</text>
</comment>
<keyword evidence="1" id="KW-0472">Membrane</keyword>